<dbReference type="STRING" id="554155.C5FP61"/>
<dbReference type="HOGENOM" id="CLU_075862_0_0_1"/>
<dbReference type="AlphaFoldDB" id="C5FP61"/>
<dbReference type="GeneID" id="9224529"/>
<sequence length="223" mass="25925">MAPSYTGDTAGFDLNESDRQILAQTDEEFVYHDWNELKDIIAFELANNKLELLKRKPSDLRRYAAWSNDIKGQYGTITNFICRERLHWPVDTDPQTQCQNATPFADPRDYRILRNDWPYGLTPDITHLCIWVKNRIDTTPENGDVTEESRALIDDFVNKIFISRLDEFPDAADRVVWFKNWTALQSVRSLEHIHVLVRDVPDDIIVEWTGEEARDLSQANGVI</sequence>
<dbReference type="PANTHER" id="PTHR35020:SF2">
    <property type="entry name" value="N-ACETYLGLUCOSAMINE-INDUCED PROTEIN 1"/>
    <property type="match status" value="1"/>
</dbReference>
<dbReference type="GO" id="GO:0005737">
    <property type="term" value="C:cytoplasm"/>
    <property type="evidence" value="ECO:0007669"/>
    <property type="project" value="TreeGrafter"/>
</dbReference>
<gene>
    <name evidence="1" type="ORF">MCYG_04196</name>
</gene>
<accession>C5FP61</accession>
<evidence type="ECO:0000313" key="2">
    <source>
        <dbReference type="Proteomes" id="UP000002035"/>
    </source>
</evidence>
<dbReference type="VEuPathDB" id="FungiDB:MCYG_04196"/>
<keyword evidence="2" id="KW-1185">Reference proteome</keyword>
<organism evidence="1 2">
    <name type="scientific">Arthroderma otae (strain ATCC MYA-4605 / CBS 113480)</name>
    <name type="common">Microsporum canis</name>
    <dbReference type="NCBI Taxonomy" id="554155"/>
    <lineage>
        <taxon>Eukaryota</taxon>
        <taxon>Fungi</taxon>
        <taxon>Dikarya</taxon>
        <taxon>Ascomycota</taxon>
        <taxon>Pezizomycotina</taxon>
        <taxon>Eurotiomycetes</taxon>
        <taxon>Eurotiomycetidae</taxon>
        <taxon>Onygenales</taxon>
        <taxon>Arthrodermataceae</taxon>
        <taxon>Microsporum</taxon>
    </lineage>
</organism>
<dbReference type="PANTHER" id="PTHR35020">
    <property type="entry name" value="N-ACETYLGLUCOSAMINE-INDUCED PROTEIN 1"/>
    <property type="match status" value="1"/>
</dbReference>
<protein>
    <recommendedName>
        <fullName evidence="3">N-acetylglucosamine-induced protein 1</fullName>
    </recommendedName>
</protein>
<dbReference type="RefSeq" id="XP_002846459.1">
    <property type="nucleotide sequence ID" value="XM_002846413.1"/>
</dbReference>
<dbReference type="GO" id="GO:0006044">
    <property type="term" value="P:N-acetylglucosamine metabolic process"/>
    <property type="evidence" value="ECO:0007669"/>
    <property type="project" value="TreeGrafter"/>
</dbReference>
<proteinExistence type="predicted"/>
<dbReference type="InterPro" id="IPR022036">
    <property type="entry name" value="DUF3605"/>
</dbReference>
<dbReference type="Pfam" id="PF12239">
    <property type="entry name" value="DUF3605"/>
    <property type="match status" value="1"/>
</dbReference>
<dbReference type="OMA" id="YHDWEDL"/>
<dbReference type="eggNOG" id="ENOG502S263">
    <property type="taxonomic scope" value="Eukaryota"/>
</dbReference>
<reference evidence="2" key="1">
    <citation type="journal article" date="2012" name="MBio">
        <title>Comparative genome analysis of Trichophyton rubrum and related dermatophytes reveals candidate genes involved in infection.</title>
        <authorList>
            <person name="Martinez D.A."/>
            <person name="Oliver B.G."/>
            <person name="Graeser Y."/>
            <person name="Goldberg J.M."/>
            <person name="Li W."/>
            <person name="Martinez-Rossi N.M."/>
            <person name="Monod M."/>
            <person name="Shelest E."/>
            <person name="Barton R.C."/>
            <person name="Birch E."/>
            <person name="Brakhage A.A."/>
            <person name="Chen Z."/>
            <person name="Gurr S.J."/>
            <person name="Heiman D."/>
            <person name="Heitman J."/>
            <person name="Kosti I."/>
            <person name="Rossi A."/>
            <person name="Saif S."/>
            <person name="Samalova M."/>
            <person name="Saunders C.W."/>
            <person name="Shea T."/>
            <person name="Summerbell R.C."/>
            <person name="Xu J."/>
            <person name="Young S."/>
            <person name="Zeng Q."/>
            <person name="Birren B.W."/>
            <person name="Cuomo C.A."/>
            <person name="White T.C."/>
        </authorList>
    </citation>
    <scope>NUCLEOTIDE SEQUENCE [LARGE SCALE GENOMIC DNA]</scope>
    <source>
        <strain evidence="2">ATCC MYA-4605 / CBS 113480</strain>
    </source>
</reference>
<evidence type="ECO:0000313" key="1">
    <source>
        <dbReference type="EMBL" id="EEQ31377.1"/>
    </source>
</evidence>
<dbReference type="OrthoDB" id="498286at2759"/>
<dbReference type="EMBL" id="DS995704">
    <property type="protein sequence ID" value="EEQ31377.1"/>
    <property type="molecule type" value="Genomic_DNA"/>
</dbReference>
<evidence type="ECO:0008006" key="3">
    <source>
        <dbReference type="Google" id="ProtNLM"/>
    </source>
</evidence>
<name>C5FP61_ARTOC</name>
<dbReference type="Proteomes" id="UP000002035">
    <property type="component" value="Unassembled WGS sequence"/>
</dbReference>